<evidence type="ECO:0000313" key="3">
    <source>
        <dbReference type="EMBL" id="MFC5287809.1"/>
    </source>
</evidence>
<gene>
    <name evidence="3" type="ORF">ACFPM7_12170</name>
</gene>
<name>A0ABW0EP41_9PSEU</name>
<dbReference type="Proteomes" id="UP001596157">
    <property type="component" value="Unassembled WGS sequence"/>
</dbReference>
<evidence type="ECO:0000313" key="4">
    <source>
        <dbReference type="Proteomes" id="UP001596157"/>
    </source>
</evidence>
<dbReference type="Gene3D" id="2.60.40.10">
    <property type="entry name" value="Immunoglobulins"/>
    <property type="match status" value="1"/>
</dbReference>
<dbReference type="EMBL" id="JBHSKF010000004">
    <property type="protein sequence ID" value="MFC5287809.1"/>
    <property type="molecule type" value="Genomic_DNA"/>
</dbReference>
<accession>A0ABW0EP41</accession>
<sequence length="319" mass="31969">MRARLLLLLAALGIALAVPVPAAAAASGVAVEIGAVDLDGPAVSTVEVTVRNGGTAKLSKLTVTFTAPIGWTTYPASRSVKGSLSPGRTATVEFLVHVPERPAAFTVRQFSATATYTGGDGARIAAGTRLERSGTPLANLPAAFGGVAVSSEADPAKGDFDGSGNSFSAEKLAEAGITPGAAVTALGATLRWPSSPVGTPDNAAGGGKTIEFTGQGGKLVFLGSGSSTSATSTVTVWYTDGTSTTATLGFPNWSFQDAGAHGATLVASSTGRNRPNGYGDAAYQYRVFANSIPLDPAKTVELVTLPNNGAVHVFALATA</sequence>
<feature type="signal peptide" evidence="1">
    <location>
        <begin position="1"/>
        <end position="22"/>
    </location>
</feature>
<dbReference type="RefSeq" id="WP_378247109.1">
    <property type="nucleotide sequence ID" value="NZ_JBHSKF010000004.1"/>
</dbReference>
<dbReference type="Pfam" id="PF10633">
    <property type="entry name" value="NPCBM_assoc"/>
    <property type="match status" value="1"/>
</dbReference>
<comment type="caution">
    <text evidence="3">The sequence shown here is derived from an EMBL/GenBank/DDBJ whole genome shotgun (WGS) entry which is preliminary data.</text>
</comment>
<evidence type="ECO:0000256" key="1">
    <source>
        <dbReference type="SAM" id="SignalP"/>
    </source>
</evidence>
<organism evidence="3 4">
    <name type="scientific">Actinokineospora guangxiensis</name>
    <dbReference type="NCBI Taxonomy" id="1490288"/>
    <lineage>
        <taxon>Bacteria</taxon>
        <taxon>Bacillati</taxon>
        <taxon>Actinomycetota</taxon>
        <taxon>Actinomycetes</taxon>
        <taxon>Pseudonocardiales</taxon>
        <taxon>Pseudonocardiaceae</taxon>
        <taxon>Actinokineospora</taxon>
    </lineage>
</organism>
<keyword evidence="4" id="KW-1185">Reference proteome</keyword>
<proteinExistence type="predicted"/>
<reference evidence="4" key="1">
    <citation type="journal article" date="2019" name="Int. J. Syst. Evol. Microbiol.">
        <title>The Global Catalogue of Microorganisms (GCM) 10K type strain sequencing project: providing services to taxonomists for standard genome sequencing and annotation.</title>
        <authorList>
            <consortium name="The Broad Institute Genomics Platform"/>
            <consortium name="The Broad Institute Genome Sequencing Center for Infectious Disease"/>
            <person name="Wu L."/>
            <person name="Ma J."/>
        </authorList>
    </citation>
    <scope>NUCLEOTIDE SEQUENCE [LARGE SCALE GENOMIC DNA]</scope>
    <source>
        <strain evidence="4">CCUG 59778</strain>
    </source>
</reference>
<evidence type="ECO:0000259" key="2">
    <source>
        <dbReference type="Pfam" id="PF10633"/>
    </source>
</evidence>
<feature type="chain" id="PRO_5045377923" evidence="1">
    <location>
        <begin position="23"/>
        <end position="319"/>
    </location>
</feature>
<keyword evidence="1" id="KW-0732">Signal</keyword>
<feature type="domain" description="Alpha-galactosidase NEW3" evidence="2">
    <location>
        <begin position="44"/>
        <end position="115"/>
    </location>
</feature>
<protein>
    <submittedName>
        <fullName evidence="3">NEW3 domain-containing protein</fullName>
    </submittedName>
</protein>
<dbReference type="InterPro" id="IPR013783">
    <property type="entry name" value="Ig-like_fold"/>
</dbReference>
<dbReference type="InterPro" id="IPR018905">
    <property type="entry name" value="A-galactase_NEW3"/>
</dbReference>